<dbReference type="AlphaFoldDB" id="A0A4R8W1H4"/>
<feature type="transmembrane region" description="Helical" evidence="2">
    <location>
        <begin position="12"/>
        <end position="42"/>
    </location>
</feature>
<sequence length="379" mass="40227">MKTFFHHFSWSLIVSLIALAIALLYGGWAAVALCVILGLMEISLSFDNAVVNARVLEKMSEFWQKIFLTIGILIAVVGMRLVMPLVLVSATTGLSFGEVITLALEKGDPATVGTYGHYLHDAHPQIAAFGGMFLLMLFLDFIFEDRDITWLSWLEKPLAKVGKLDSLSYVVALAALLAGAAIAEDPSLVLIAGVLGLITYILVNGLGSLFEGGDAAEDDAGTQDAAEESSGVSDSKRGGASSLAVLTGRAAFFSFLYLEVLDASFSFDGVIGAFAITADPIIILLGLGLIGAMFVRSLTIFLVRQGTLNDYIYLDHGAHWAIGALAGILLLSIGFEIPEIVTGLIGVFLICAAFFSSVLANRRESTATLAKVPELVDSP</sequence>
<feature type="transmembrane region" description="Helical" evidence="2">
    <location>
        <begin position="270"/>
        <end position="295"/>
    </location>
</feature>
<feature type="transmembrane region" description="Helical" evidence="2">
    <location>
        <begin position="62"/>
        <end position="78"/>
    </location>
</feature>
<dbReference type="PANTHER" id="PTHR30238">
    <property type="entry name" value="MEMBRANE BOUND PREDICTED REDOX MODULATOR"/>
    <property type="match status" value="1"/>
</dbReference>
<keyword evidence="2" id="KW-1133">Transmembrane helix</keyword>
<feature type="transmembrane region" description="Helical" evidence="2">
    <location>
        <begin position="341"/>
        <end position="361"/>
    </location>
</feature>
<keyword evidence="4" id="KW-1185">Reference proteome</keyword>
<evidence type="ECO:0000313" key="4">
    <source>
        <dbReference type="Proteomes" id="UP000297907"/>
    </source>
</evidence>
<feature type="transmembrane region" description="Helical" evidence="2">
    <location>
        <begin position="239"/>
        <end position="258"/>
    </location>
</feature>
<evidence type="ECO:0000313" key="3">
    <source>
        <dbReference type="EMBL" id="TFB96247.1"/>
    </source>
</evidence>
<gene>
    <name evidence="3" type="ORF">E3O42_17625</name>
</gene>
<keyword evidence="2" id="KW-0472">Membrane</keyword>
<feature type="region of interest" description="Disordered" evidence="1">
    <location>
        <begin position="218"/>
        <end position="238"/>
    </location>
</feature>
<reference evidence="3 4" key="1">
    <citation type="submission" date="2019-03" db="EMBL/GenBank/DDBJ databases">
        <title>Genomics of glacier-inhabiting Cryobacterium strains.</title>
        <authorList>
            <person name="Liu Q."/>
            <person name="Xin Y.-H."/>
        </authorList>
    </citation>
    <scope>NUCLEOTIDE SEQUENCE [LARGE SCALE GENOMIC DNA]</scope>
    <source>
        <strain evidence="3 4">RHLS22-1</strain>
    </source>
</reference>
<dbReference type="Proteomes" id="UP000297907">
    <property type="component" value="Unassembled WGS sequence"/>
</dbReference>
<dbReference type="RefSeq" id="WP_134455444.1">
    <property type="nucleotide sequence ID" value="NZ_SOFL01000057.1"/>
</dbReference>
<accession>A0A4R8W1H4</accession>
<feature type="transmembrane region" description="Helical" evidence="2">
    <location>
        <begin position="164"/>
        <end position="183"/>
    </location>
</feature>
<dbReference type="PANTHER" id="PTHR30238:SF4">
    <property type="entry name" value="SLL1022 PROTEIN"/>
    <property type="match status" value="1"/>
</dbReference>
<dbReference type="EMBL" id="SOFL01000057">
    <property type="protein sequence ID" value="TFB96247.1"/>
    <property type="molecule type" value="Genomic_DNA"/>
</dbReference>
<keyword evidence="2" id="KW-0812">Transmembrane</keyword>
<organism evidence="3 4">
    <name type="scientific">Cryobacterium adonitolivorans</name>
    <dbReference type="NCBI Taxonomy" id="1259189"/>
    <lineage>
        <taxon>Bacteria</taxon>
        <taxon>Bacillati</taxon>
        <taxon>Actinomycetota</taxon>
        <taxon>Actinomycetes</taxon>
        <taxon>Micrococcales</taxon>
        <taxon>Microbacteriaceae</taxon>
        <taxon>Cryobacterium</taxon>
    </lineage>
</organism>
<dbReference type="InterPro" id="IPR007427">
    <property type="entry name" value="DUF475"/>
</dbReference>
<dbReference type="Pfam" id="PF04332">
    <property type="entry name" value="DUF475"/>
    <property type="match status" value="1"/>
</dbReference>
<feature type="compositionally biased region" description="Acidic residues" evidence="1">
    <location>
        <begin position="218"/>
        <end position="227"/>
    </location>
</feature>
<dbReference type="NCBIfam" id="NF010613">
    <property type="entry name" value="PRK14013.1-3"/>
    <property type="match status" value="1"/>
</dbReference>
<evidence type="ECO:0000256" key="1">
    <source>
        <dbReference type="SAM" id="MobiDB-lite"/>
    </source>
</evidence>
<name>A0A4R8W1H4_9MICO</name>
<evidence type="ECO:0000256" key="2">
    <source>
        <dbReference type="SAM" id="Phobius"/>
    </source>
</evidence>
<proteinExistence type="predicted"/>
<protein>
    <submittedName>
        <fullName evidence="3">DUF475 domain-containing protein</fullName>
    </submittedName>
</protein>
<feature type="transmembrane region" description="Helical" evidence="2">
    <location>
        <begin position="124"/>
        <end position="143"/>
    </location>
</feature>
<dbReference type="OrthoDB" id="8533002at2"/>
<comment type="caution">
    <text evidence="3">The sequence shown here is derived from an EMBL/GenBank/DDBJ whole genome shotgun (WGS) entry which is preliminary data.</text>
</comment>
<feature type="transmembrane region" description="Helical" evidence="2">
    <location>
        <begin position="189"/>
        <end position="210"/>
    </location>
</feature>
<feature type="transmembrane region" description="Helical" evidence="2">
    <location>
        <begin position="316"/>
        <end position="335"/>
    </location>
</feature>